<evidence type="ECO:0000313" key="3">
    <source>
        <dbReference type="Proteomes" id="UP000676967"/>
    </source>
</evidence>
<organism evidence="2 3">
    <name type="scientific">Actinoplanes ianthinogenes</name>
    <dbReference type="NCBI Taxonomy" id="122358"/>
    <lineage>
        <taxon>Bacteria</taxon>
        <taxon>Bacillati</taxon>
        <taxon>Actinomycetota</taxon>
        <taxon>Actinomycetes</taxon>
        <taxon>Micromonosporales</taxon>
        <taxon>Micromonosporaceae</taxon>
        <taxon>Actinoplanes</taxon>
    </lineage>
</organism>
<dbReference type="Gene3D" id="3.40.430.10">
    <property type="entry name" value="Dihydrofolate Reductase, subunit A"/>
    <property type="match status" value="1"/>
</dbReference>
<dbReference type="SUPFAM" id="SSF53597">
    <property type="entry name" value="Dihydrofolate reductase-like"/>
    <property type="match status" value="1"/>
</dbReference>
<dbReference type="Proteomes" id="UP000676967">
    <property type="component" value="Chromosome"/>
</dbReference>
<dbReference type="Pfam" id="PF01872">
    <property type="entry name" value="RibD_C"/>
    <property type="match status" value="1"/>
</dbReference>
<accession>A0ABM7LPS4</accession>
<gene>
    <name evidence="2" type="ORF">Aiant_18600</name>
</gene>
<dbReference type="InterPro" id="IPR050765">
    <property type="entry name" value="Riboflavin_Biosynth_HTPR"/>
</dbReference>
<evidence type="ECO:0000313" key="2">
    <source>
        <dbReference type="EMBL" id="BCJ41203.1"/>
    </source>
</evidence>
<sequence length="198" mass="20952">MNSRRVVANISLSLDGRVNGPGGDYDMGWIVPHAVTDAAREHMVAVTGRATTAVLGRKNYQGFGGFWPAVAADENADPRDRAFSAWLNEVEKVVFSTTLTETTPAWAGTRVVAADPAAEIRRLRAREGGDIVVLASASIIRALLAADEVDRLSITLCPAVAGGGARLFEDGLPAGDWILADLSSTDSGAVCLLYDRAR</sequence>
<dbReference type="InterPro" id="IPR024072">
    <property type="entry name" value="DHFR-like_dom_sf"/>
</dbReference>
<dbReference type="PANTHER" id="PTHR38011:SF2">
    <property type="entry name" value="BIFUNCTIONAL DEAMINASE-REDUCTASE DOMAIN PROTEIN"/>
    <property type="match status" value="1"/>
</dbReference>
<protein>
    <submittedName>
        <fullName evidence="2">Riboflavin biosynthesis protein RibD</fullName>
    </submittedName>
</protein>
<proteinExistence type="predicted"/>
<reference evidence="2 3" key="1">
    <citation type="submission" date="2020-08" db="EMBL/GenBank/DDBJ databases">
        <title>Whole genome shotgun sequence of Actinoplanes ianthinogenes NBRC 13996.</title>
        <authorList>
            <person name="Komaki H."/>
            <person name="Tamura T."/>
        </authorList>
    </citation>
    <scope>NUCLEOTIDE SEQUENCE [LARGE SCALE GENOMIC DNA]</scope>
    <source>
        <strain evidence="2 3">NBRC 13996</strain>
    </source>
</reference>
<keyword evidence="3" id="KW-1185">Reference proteome</keyword>
<evidence type="ECO:0000259" key="1">
    <source>
        <dbReference type="Pfam" id="PF01872"/>
    </source>
</evidence>
<feature type="domain" description="Bacterial bifunctional deaminase-reductase C-terminal" evidence="1">
    <location>
        <begin position="6"/>
        <end position="185"/>
    </location>
</feature>
<name>A0ABM7LPS4_9ACTN</name>
<dbReference type="InterPro" id="IPR002734">
    <property type="entry name" value="RibDG_C"/>
</dbReference>
<dbReference type="PANTHER" id="PTHR38011">
    <property type="entry name" value="DIHYDROFOLATE REDUCTASE FAMILY PROTEIN (AFU_ORTHOLOGUE AFUA_8G06820)"/>
    <property type="match status" value="1"/>
</dbReference>
<dbReference type="RefSeq" id="WP_189332426.1">
    <property type="nucleotide sequence ID" value="NZ_AP023356.1"/>
</dbReference>
<dbReference type="EMBL" id="AP023356">
    <property type="protein sequence ID" value="BCJ41203.1"/>
    <property type="molecule type" value="Genomic_DNA"/>
</dbReference>